<dbReference type="PROSITE" id="PS51029">
    <property type="entry name" value="MADF"/>
    <property type="match status" value="1"/>
</dbReference>
<evidence type="ECO:0000313" key="4">
    <source>
        <dbReference type="Proteomes" id="UP000814243"/>
    </source>
</evidence>
<protein>
    <recommendedName>
        <fullName evidence="2">MADF domain-containing protein</fullName>
    </recommendedName>
</protein>
<dbReference type="InterPro" id="IPR006578">
    <property type="entry name" value="MADF-dom"/>
</dbReference>
<dbReference type="PANTHER" id="PTHR21505:SF8">
    <property type="entry name" value="DPT-YFP REPRESSOR BY OVEREXPRESSION, ISOFORM D-RELATED"/>
    <property type="match status" value="1"/>
</dbReference>
<name>A0A922MTH4_SPOEX</name>
<dbReference type="AlphaFoldDB" id="A0A922MTH4"/>
<evidence type="ECO:0000256" key="1">
    <source>
        <dbReference type="SAM" id="MobiDB-lite"/>
    </source>
</evidence>
<dbReference type="PANTHER" id="PTHR21505">
    <property type="entry name" value="MADF DOMAIN-CONTAINING PROTEIN-RELATED"/>
    <property type="match status" value="1"/>
</dbReference>
<feature type="compositionally biased region" description="Acidic residues" evidence="1">
    <location>
        <begin position="135"/>
        <end position="149"/>
    </location>
</feature>
<dbReference type="Pfam" id="PF10545">
    <property type="entry name" value="MADF_DNA_bdg"/>
    <property type="match status" value="1"/>
</dbReference>
<dbReference type="Proteomes" id="UP000814243">
    <property type="component" value="Unassembled WGS sequence"/>
</dbReference>
<accession>A0A922MTH4</accession>
<feature type="region of interest" description="Disordered" evidence="1">
    <location>
        <begin position="104"/>
        <end position="168"/>
    </location>
</feature>
<reference evidence="3" key="1">
    <citation type="journal article" date="2021" name="G3 (Bethesda)">
        <title>Genome and transcriptome analysis of the beet armyworm Spodoptera exigua reveals targets for pest control. .</title>
        <authorList>
            <person name="Simon S."/>
            <person name="Breeschoten T."/>
            <person name="Jansen H.J."/>
            <person name="Dirks R.P."/>
            <person name="Schranz M.E."/>
            <person name="Ros V.I.D."/>
        </authorList>
    </citation>
    <scope>NUCLEOTIDE SEQUENCE</scope>
    <source>
        <strain evidence="3">TB_SE_WUR_2020</strain>
    </source>
</reference>
<gene>
    <name evidence="3" type="ORF">HF086_007566</name>
</gene>
<dbReference type="SMART" id="SM00595">
    <property type="entry name" value="MADF"/>
    <property type="match status" value="1"/>
</dbReference>
<feature type="domain" description="MADF" evidence="2">
    <location>
        <begin position="9"/>
        <end position="105"/>
    </location>
</feature>
<evidence type="ECO:0000259" key="2">
    <source>
        <dbReference type="PROSITE" id="PS51029"/>
    </source>
</evidence>
<organism evidence="3 4">
    <name type="scientific">Spodoptera exigua</name>
    <name type="common">Beet armyworm</name>
    <name type="synonym">Noctua fulgens</name>
    <dbReference type="NCBI Taxonomy" id="7107"/>
    <lineage>
        <taxon>Eukaryota</taxon>
        <taxon>Metazoa</taxon>
        <taxon>Ecdysozoa</taxon>
        <taxon>Arthropoda</taxon>
        <taxon>Hexapoda</taxon>
        <taxon>Insecta</taxon>
        <taxon>Pterygota</taxon>
        <taxon>Neoptera</taxon>
        <taxon>Endopterygota</taxon>
        <taxon>Lepidoptera</taxon>
        <taxon>Glossata</taxon>
        <taxon>Ditrysia</taxon>
        <taxon>Noctuoidea</taxon>
        <taxon>Noctuidae</taxon>
        <taxon>Amphipyrinae</taxon>
        <taxon>Spodoptera</taxon>
    </lineage>
</organism>
<dbReference type="EMBL" id="JACEFF010000189">
    <property type="protein sequence ID" value="KAH9642434.1"/>
    <property type="molecule type" value="Genomic_DNA"/>
</dbReference>
<comment type="caution">
    <text evidence="3">The sequence shown here is derived from an EMBL/GenBank/DDBJ whole genome shotgun (WGS) entry which is preliminary data.</text>
</comment>
<sequence length="286" mass="33369">MSPRQFWYEFLQLYRSFPCLWDTSDPAYVRRHERKQAYDVLLAKVQEVDETANIYMVKKKIDSFRTSFRREEKKVIQSMQTGDDIYIPTLWYYKELEEFLGSTNIDDHRNSTMSVTSYENDNDNDDESQCTQLENLEESSEGEGEEEECEQKYSPPSPTPPKKRKIPQPIIIKRKETEHSRIFAQPLSAPQTEEEDDCATFATNLKVQMRSINTEQKYIAQKLISDVMFLARTNRLTYNSSINSNLTYKTLTFPAKSGTSVTVTPDLPMRQDNSNALPIKIKAYEQ</sequence>
<proteinExistence type="predicted"/>
<evidence type="ECO:0000313" key="3">
    <source>
        <dbReference type="EMBL" id="KAH9642434.1"/>
    </source>
</evidence>